<dbReference type="OrthoDB" id="2751008at2"/>
<feature type="signal peptide" evidence="2">
    <location>
        <begin position="1"/>
        <end position="25"/>
    </location>
</feature>
<keyword evidence="5" id="KW-1185">Reference proteome</keyword>
<name>A0A4S4FWN4_9MICO</name>
<protein>
    <recommendedName>
        <fullName evidence="3">Deoxyribonuclease NucA/NucB domain-containing protein</fullName>
    </recommendedName>
</protein>
<sequence>MNLKKSAIIALAVLLLGSTATPAFADDDPSAPPSTTSDAPDVSTMAVPADSQGLATESQASDASSPTVITSTPSLGAPCGSAPLSAGVNICIPAQDSASAQASARAAINAGASAAPEGTEGALRRVSQAKVAAQPTALKTAAAPADFVESPLKPAKFKSAPYFCFQNWGEVQKRRFEQCEGWEANVSLVRYVDDVPEITGTARLEIINYAYTFKSLGQYNEQIEVDFISGTGDAANGLHVTGIVFGGRVYNEDEVVSEDMTVSHPIKAQKALQPDDVLAPGVISTGFGLWSLHLQSPGYNEGYLNSPQFTFRCDNTLKKQSAGCVTPDYVPGMFVPDVNTWTHHLALASASGLRGFSEALPIHFLQDQAAQSRNRKQACKGNNLPAPAGYTCDEYPFASVYEGANSTAAKAAGPRSFAGCYFADSESFGLDGFSHCMINGVENTAGGHSTATFYLKQRIIDGDGFYVILGE</sequence>
<accession>A0A4S4FWN4</accession>
<dbReference type="AlphaFoldDB" id="A0A4S4FWN4"/>
<organism evidence="4 5">
    <name type="scientific">Orlajensenia flava</name>
    <dbReference type="NCBI Taxonomy" id="2565934"/>
    <lineage>
        <taxon>Bacteria</taxon>
        <taxon>Bacillati</taxon>
        <taxon>Actinomycetota</taxon>
        <taxon>Actinomycetes</taxon>
        <taxon>Micrococcales</taxon>
        <taxon>Microbacteriaceae</taxon>
        <taxon>Orlajensenia</taxon>
    </lineage>
</organism>
<evidence type="ECO:0000313" key="5">
    <source>
        <dbReference type="Proteomes" id="UP000307380"/>
    </source>
</evidence>
<evidence type="ECO:0000313" key="4">
    <source>
        <dbReference type="EMBL" id="THG34522.1"/>
    </source>
</evidence>
<dbReference type="InterPro" id="IPR029476">
    <property type="entry name" value="DNase_NucA_NucB"/>
</dbReference>
<feature type="region of interest" description="Disordered" evidence="1">
    <location>
        <begin position="23"/>
        <end position="69"/>
    </location>
</feature>
<comment type="caution">
    <text evidence="4">The sequence shown here is derived from an EMBL/GenBank/DDBJ whole genome shotgun (WGS) entry which is preliminary data.</text>
</comment>
<evidence type="ECO:0000256" key="2">
    <source>
        <dbReference type="SAM" id="SignalP"/>
    </source>
</evidence>
<dbReference type="Proteomes" id="UP000307380">
    <property type="component" value="Unassembled WGS sequence"/>
</dbReference>
<proteinExistence type="predicted"/>
<feature type="chain" id="PRO_5020248089" description="Deoxyribonuclease NucA/NucB domain-containing protein" evidence="2">
    <location>
        <begin position="26"/>
        <end position="471"/>
    </location>
</feature>
<dbReference type="EMBL" id="SSSN01000005">
    <property type="protein sequence ID" value="THG34522.1"/>
    <property type="molecule type" value="Genomic_DNA"/>
</dbReference>
<reference evidence="4 5" key="1">
    <citation type="submission" date="2019-04" db="EMBL/GenBank/DDBJ databases">
        <authorList>
            <person name="Jiang L."/>
        </authorList>
    </citation>
    <scope>NUCLEOTIDE SEQUENCE [LARGE SCALE GENOMIC DNA]</scope>
    <source>
        <strain evidence="4 5">YIM 131861</strain>
    </source>
</reference>
<keyword evidence="2" id="KW-0732">Signal</keyword>
<evidence type="ECO:0000259" key="3">
    <source>
        <dbReference type="Pfam" id="PF14040"/>
    </source>
</evidence>
<dbReference type="RefSeq" id="WP_136424321.1">
    <property type="nucleotide sequence ID" value="NZ_SSSN01000005.1"/>
</dbReference>
<dbReference type="Pfam" id="PF14040">
    <property type="entry name" value="DNase_NucA_NucB"/>
    <property type="match status" value="1"/>
</dbReference>
<feature type="domain" description="Deoxyribonuclease NucA/NucB" evidence="3">
    <location>
        <begin position="372"/>
        <end position="467"/>
    </location>
</feature>
<feature type="compositionally biased region" description="Polar residues" evidence="1">
    <location>
        <begin position="53"/>
        <end position="69"/>
    </location>
</feature>
<evidence type="ECO:0000256" key="1">
    <source>
        <dbReference type="SAM" id="MobiDB-lite"/>
    </source>
</evidence>
<gene>
    <name evidence="4" type="ORF">E6C70_09715</name>
</gene>